<dbReference type="PROSITE" id="PS50850">
    <property type="entry name" value="MFS"/>
    <property type="match status" value="1"/>
</dbReference>
<dbReference type="PANTHER" id="PTHR23513">
    <property type="entry name" value="INTEGRAL MEMBRANE EFFLUX PROTEIN-RELATED"/>
    <property type="match status" value="1"/>
</dbReference>
<dbReference type="CDD" id="cd06173">
    <property type="entry name" value="MFS_MefA_like"/>
    <property type="match status" value="1"/>
</dbReference>
<comment type="subcellular location">
    <subcellularLocation>
        <location evidence="1">Cell membrane</location>
        <topology evidence="1">Multi-pass membrane protein</topology>
    </subcellularLocation>
</comment>
<dbReference type="AlphaFoldDB" id="A0A2N5NCG2"/>
<feature type="transmembrane region" description="Helical" evidence="7">
    <location>
        <begin position="387"/>
        <end position="407"/>
    </location>
</feature>
<evidence type="ECO:0000256" key="6">
    <source>
        <dbReference type="ARBA" id="ARBA00023136"/>
    </source>
</evidence>
<feature type="transmembrane region" description="Helical" evidence="7">
    <location>
        <begin position="114"/>
        <end position="132"/>
    </location>
</feature>
<keyword evidence="4 7" id="KW-0812">Transmembrane</keyword>
<evidence type="ECO:0000259" key="8">
    <source>
        <dbReference type="PROSITE" id="PS50850"/>
    </source>
</evidence>
<feature type="transmembrane region" description="Helical" evidence="7">
    <location>
        <begin position="85"/>
        <end position="108"/>
    </location>
</feature>
<keyword evidence="6 7" id="KW-0472">Membrane</keyword>
<dbReference type="Pfam" id="PF05977">
    <property type="entry name" value="MFS_3"/>
    <property type="match status" value="1"/>
</dbReference>
<proteinExistence type="predicted"/>
<keyword evidence="2" id="KW-0813">Transport</keyword>
<evidence type="ECO:0000256" key="5">
    <source>
        <dbReference type="ARBA" id="ARBA00022989"/>
    </source>
</evidence>
<dbReference type="SUPFAM" id="SSF103473">
    <property type="entry name" value="MFS general substrate transporter"/>
    <property type="match status" value="1"/>
</dbReference>
<dbReference type="PANTHER" id="PTHR23513:SF6">
    <property type="entry name" value="MAJOR FACILITATOR SUPERFAMILY ASSOCIATED DOMAIN-CONTAINING PROTEIN"/>
    <property type="match status" value="1"/>
</dbReference>
<dbReference type="GO" id="GO:0005886">
    <property type="term" value="C:plasma membrane"/>
    <property type="evidence" value="ECO:0007669"/>
    <property type="project" value="UniProtKB-SubCell"/>
</dbReference>
<dbReference type="InterPro" id="IPR036259">
    <property type="entry name" value="MFS_trans_sf"/>
</dbReference>
<evidence type="ECO:0000256" key="1">
    <source>
        <dbReference type="ARBA" id="ARBA00004651"/>
    </source>
</evidence>
<dbReference type="InterPro" id="IPR010290">
    <property type="entry name" value="TM_effector"/>
</dbReference>
<feature type="transmembrane region" description="Helical" evidence="7">
    <location>
        <begin position="296"/>
        <end position="314"/>
    </location>
</feature>
<name>A0A2N5NCG2_9BACL</name>
<feature type="domain" description="Major facilitator superfamily (MFS) profile" evidence="8">
    <location>
        <begin position="169"/>
        <end position="424"/>
    </location>
</feature>
<dbReference type="Gene3D" id="1.20.1250.20">
    <property type="entry name" value="MFS general substrate transporter like domains"/>
    <property type="match status" value="1"/>
</dbReference>
<sequence>MSTHHRKLGFNGLWKDSDFMKFWSGETLSLFGVQITSLAIPLVAAETLQVTPAQMGLLNAAQYLPFLLITLFAGVWIDRNRRRPVLIAANAGRALLLALIPLSFLGGWLQVEHLYLIVFLTGVLTVFFDLAYQSYLPSLVTRSHVVEGNSKLQLSASMAQVSGPGLSGALISIVTAPLVIGINAATYLISAIFMGTIQRPEPIPPPPEARASVLDDIREGIGIVFRNPYLRALAGEAATYNLFSQVSWAVLILYLTRSLHIGPALLGIILSVSSIGALLGSLAAGRIHARLRTGSVLLGSILLACIAPLLVPLASGPLPLSVPLLILSFFLSGFGVVISNIHIISLRQTVTPEHLLGRMNASYRFVVTGTAPIGALLGGWLGTGIGLRLTLAVGAAGTLAAVLWIFFSPVPRLDGLPDGIEGRP</sequence>
<dbReference type="InterPro" id="IPR020846">
    <property type="entry name" value="MFS_dom"/>
</dbReference>
<keyword evidence="5 7" id="KW-1133">Transmembrane helix</keyword>
<keyword evidence="10" id="KW-1185">Reference proteome</keyword>
<evidence type="ECO:0000256" key="2">
    <source>
        <dbReference type="ARBA" id="ARBA00022448"/>
    </source>
</evidence>
<evidence type="ECO:0000313" key="9">
    <source>
        <dbReference type="EMBL" id="PLT48024.1"/>
    </source>
</evidence>
<feature type="transmembrane region" description="Helical" evidence="7">
    <location>
        <begin position="237"/>
        <end position="255"/>
    </location>
</feature>
<feature type="transmembrane region" description="Helical" evidence="7">
    <location>
        <begin position="320"/>
        <end position="341"/>
    </location>
</feature>
<gene>
    <name evidence="9" type="ORF">B8V81_0156</name>
</gene>
<keyword evidence="3" id="KW-1003">Cell membrane</keyword>
<evidence type="ECO:0000256" key="3">
    <source>
        <dbReference type="ARBA" id="ARBA00022475"/>
    </source>
</evidence>
<dbReference type="EMBL" id="NFEZ01000001">
    <property type="protein sequence ID" value="PLT48024.1"/>
    <property type="molecule type" value="Genomic_DNA"/>
</dbReference>
<evidence type="ECO:0000256" key="4">
    <source>
        <dbReference type="ARBA" id="ARBA00022692"/>
    </source>
</evidence>
<feature type="transmembrane region" description="Helical" evidence="7">
    <location>
        <begin position="61"/>
        <end position="78"/>
    </location>
</feature>
<protein>
    <submittedName>
        <fullName evidence="9">Major facilitator superfamily MFS_1</fullName>
    </submittedName>
</protein>
<dbReference type="GO" id="GO:0022857">
    <property type="term" value="F:transmembrane transporter activity"/>
    <property type="evidence" value="ECO:0007669"/>
    <property type="project" value="InterPro"/>
</dbReference>
<reference evidence="9 10" key="1">
    <citation type="submission" date="2017-05" db="EMBL/GenBank/DDBJ databases">
        <title>Functional genome analysis of Paenibacillus pasadenensis strain R16: insights on endophytic life style and antifungal activity.</title>
        <authorList>
            <person name="Passera A."/>
            <person name="Marcolungo L."/>
            <person name="Casati P."/>
            <person name="Brasca M."/>
            <person name="Quaglino F."/>
            <person name="Delledonne M."/>
        </authorList>
    </citation>
    <scope>NUCLEOTIDE SEQUENCE [LARGE SCALE GENOMIC DNA]</scope>
    <source>
        <strain evidence="9 10">R16</strain>
    </source>
</reference>
<dbReference type="Proteomes" id="UP000234789">
    <property type="component" value="Unassembled WGS sequence"/>
</dbReference>
<accession>A0A2N5NCG2</accession>
<feature type="transmembrane region" description="Helical" evidence="7">
    <location>
        <begin position="261"/>
        <end position="284"/>
    </location>
</feature>
<evidence type="ECO:0000256" key="7">
    <source>
        <dbReference type="SAM" id="Phobius"/>
    </source>
</evidence>
<organism evidence="9 10">
    <name type="scientific">Paenibacillus pasadenensis</name>
    <dbReference type="NCBI Taxonomy" id="217090"/>
    <lineage>
        <taxon>Bacteria</taxon>
        <taxon>Bacillati</taxon>
        <taxon>Bacillota</taxon>
        <taxon>Bacilli</taxon>
        <taxon>Bacillales</taxon>
        <taxon>Paenibacillaceae</taxon>
        <taxon>Paenibacillus</taxon>
    </lineage>
</organism>
<dbReference type="RefSeq" id="WP_101807431.1">
    <property type="nucleotide sequence ID" value="NZ_NFEZ01000001.1"/>
</dbReference>
<comment type="caution">
    <text evidence="9">The sequence shown here is derived from an EMBL/GenBank/DDBJ whole genome shotgun (WGS) entry which is preliminary data.</text>
</comment>
<feature type="transmembrane region" description="Helical" evidence="7">
    <location>
        <begin position="362"/>
        <end position="381"/>
    </location>
</feature>
<evidence type="ECO:0000313" key="10">
    <source>
        <dbReference type="Proteomes" id="UP000234789"/>
    </source>
</evidence>